<sequence length="159" mass="18714">MKDVVFKCSAEGCPRTYTNKFNLKRHIEAFHSEDKKYQCKYCTKILSSKQNLREHAFTHSGEKPYFCKETGCGMRFRQGSQLSAHKRIHAAIKSYSACKQEDSPIEKRSIKLSEYLARNPRILDEKYEIFEENLENFDFKLPPIAVPQEFDRLPSYVLY</sequence>
<feature type="domain" description="C2H2-type" evidence="6">
    <location>
        <begin position="6"/>
        <end position="36"/>
    </location>
</feature>
<evidence type="ECO:0000313" key="7">
    <source>
        <dbReference type="EMBL" id="CAG9317730.1"/>
    </source>
</evidence>
<dbReference type="InterPro" id="IPR050329">
    <property type="entry name" value="GLI_C2H2-zinc-finger"/>
</dbReference>
<dbReference type="FunFam" id="3.30.160.60:FF:002343">
    <property type="entry name" value="Zinc finger protein 33A"/>
    <property type="match status" value="1"/>
</dbReference>
<dbReference type="EMBL" id="CAJZBQ010000018">
    <property type="protein sequence ID" value="CAG9317730.1"/>
    <property type="molecule type" value="Genomic_DNA"/>
</dbReference>
<protein>
    <recommendedName>
        <fullName evidence="6">C2H2-type domain-containing protein</fullName>
    </recommendedName>
</protein>
<evidence type="ECO:0000313" key="8">
    <source>
        <dbReference type="Proteomes" id="UP001162131"/>
    </source>
</evidence>
<keyword evidence="8" id="KW-1185">Reference proteome</keyword>
<proteinExistence type="predicted"/>
<dbReference type="AlphaFoldDB" id="A0AAU9IW47"/>
<dbReference type="GO" id="GO:0000978">
    <property type="term" value="F:RNA polymerase II cis-regulatory region sequence-specific DNA binding"/>
    <property type="evidence" value="ECO:0007669"/>
    <property type="project" value="TreeGrafter"/>
</dbReference>
<reference evidence="7" key="1">
    <citation type="submission" date="2021-09" db="EMBL/GenBank/DDBJ databases">
        <authorList>
            <consortium name="AG Swart"/>
            <person name="Singh M."/>
            <person name="Singh A."/>
            <person name="Seah K."/>
            <person name="Emmerich C."/>
        </authorList>
    </citation>
    <scope>NUCLEOTIDE SEQUENCE</scope>
    <source>
        <strain evidence="7">ATCC30299</strain>
    </source>
</reference>
<dbReference type="InterPro" id="IPR013087">
    <property type="entry name" value="Znf_C2H2_type"/>
</dbReference>
<dbReference type="Gene3D" id="3.30.160.60">
    <property type="entry name" value="Classic Zinc Finger"/>
    <property type="match status" value="3"/>
</dbReference>
<evidence type="ECO:0000256" key="5">
    <source>
        <dbReference type="PROSITE-ProRule" id="PRU00042"/>
    </source>
</evidence>
<dbReference type="Proteomes" id="UP001162131">
    <property type="component" value="Unassembled WGS sequence"/>
</dbReference>
<dbReference type="InterPro" id="IPR036236">
    <property type="entry name" value="Znf_C2H2_sf"/>
</dbReference>
<dbReference type="GO" id="GO:0008270">
    <property type="term" value="F:zinc ion binding"/>
    <property type="evidence" value="ECO:0007669"/>
    <property type="project" value="UniProtKB-KW"/>
</dbReference>
<dbReference type="Pfam" id="PF00096">
    <property type="entry name" value="zf-C2H2"/>
    <property type="match status" value="3"/>
</dbReference>
<dbReference type="SUPFAM" id="SSF57667">
    <property type="entry name" value="beta-beta-alpha zinc fingers"/>
    <property type="match status" value="2"/>
</dbReference>
<dbReference type="PANTHER" id="PTHR19818">
    <property type="entry name" value="ZINC FINGER PROTEIN ZIC AND GLI"/>
    <property type="match status" value="1"/>
</dbReference>
<dbReference type="GO" id="GO:0005634">
    <property type="term" value="C:nucleus"/>
    <property type="evidence" value="ECO:0007669"/>
    <property type="project" value="UniProtKB-ARBA"/>
</dbReference>
<dbReference type="GO" id="GO:0045944">
    <property type="term" value="P:positive regulation of transcription by RNA polymerase II"/>
    <property type="evidence" value="ECO:0007669"/>
    <property type="project" value="UniProtKB-ARBA"/>
</dbReference>
<dbReference type="SMART" id="SM00355">
    <property type="entry name" value="ZnF_C2H2"/>
    <property type="match status" value="3"/>
</dbReference>
<feature type="domain" description="C2H2-type" evidence="6">
    <location>
        <begin position="65"/>
        <end position="94"/>
    </location>
</feature>
<keyword evidence="3 5" id="KW-0863">Zinc-finger</keyword>
<evidence type="ECO:0000256" key="3">
    <source>
        <dbReference type="ARBA" id="ARBA00022771"/>
    </source>
</evidence>
<accession>A0AAU9IW47</accession>
<gene>
    <name evidence="7" type="ORF">BSTOLATCC_MIC18972</name>
</gene>
<name>A0AAU9IW47_9CILI</name>
<evidence type="ECO:0000256" key="2">
    <source>
        <dbReference type="ARBA" id="ARBA00022737"/>
    </source>
</evidence>
<comment type="caution">
    <text evidence="7">The sequence shown here is derived from an EMBL/GenBank/DDBJ whole genome shotgun (WGS) entry which is preliminary data.</text>
</comment>
<evidence type="ECO:0000256" key="4">
    <source>
        <dbReference type="ARBA" id="ARBA00022833"/>
    </source>
</evidence>
<evidence type="ECO:0000256" key="1">
    <source>
        <dbReference type="ARBA" id="ARBA00022723"/>
    </source>
</evidence>
<evidence type="ECO:0000259" key="6">
    <source>
        <dbReference type="PROSITE" id="PS50157"/>
    </source>
</evidence>
<dbReference type="PROSITE" id="PS50157">
    <property type="entry name" value="ZINC_FINGER_C2H2_2"/>
    <property type="match status" value="3"/>
</dbReference>
<keyword evidence="2" id="KW-0677">Repeat</keyword>
<keyword evidence="4" id="KW-0862">Zinc</keyword>
<feature type="domain" description="C2H2-type" evidence="6">
    <location>
        <begin position="37"/>
        <end position="64"/>
    </location>
</feature>
<dbReference type="PANTHER" id="PTHR19818:SF139">
    <property type="entry name" value="PAIR-RULE PROTEIN ODD-PAIRED"/>
    <property type="match status" value="1"/>
</dbReference>
<keyword evidence="1" id="KW-0479">Metal-binding</keyword>
<organism evidence="7 8">
    <name type="scientific">Blepharisma stoltei</name>
    <dbReference type="NCBI Taxonomy" id="1481888"/>
    <lineage>
        <taxon>Eukaryota</taxon>
        <taxon>Sar</taxon>
        <taxon>Alveolata</taxon>
        <taxon>Ciliophora</taxon>
        <taxon>Postciliodesmatophora</taxon>
        <taxon>Heterotrichea</taxon>
        <taxon>Heterotrichida</taxon>
        <taxon>Blepharismidae</taxon>
        <taxon>Blepharisma</taxon>
    </lineage>
</organism>
<dbReference type="PROSITE" id="PS00028">
    <property type="entry name" value="ZINC_FINGER_C2H2_1"/>
    <property type="match status" value="3"/>
</dbReference>
<dbReference type="GO" id="GO:0000981">
    <property type="term" value="F:DNA-binding transcription factor activity, RNA polymerase II-specific"/>
    <property type="evidence" value="ECO:0007669"/>
    <property type="project" value="TreeGrafter"/>
</dbReference>